<evidence type="ECO:0000256" key="6">
    <source>
        <dbReference type="SAM" id="MobiDB-lite"/>
    </source>
</evidence>
<evidence type="ECO:0000256" key="7">
    <source>
        <dbReference type="SAM" id="Phobius"/>
    </source>
</evidence>
<dbReference type="FunFam" id="1.20.1250.20:FF:000013">
    <property type="entry name" value="MFS general substrate transporter"/>
    <property type="match status" value="1"/>
</dbReference>
<evidence type="ECO:0000313" key="10">
    <source>
        <dbReference type="Proteomes" id="UP000781932"/>
    </source>
</evidence>
<feature type="transmembrane region" description="Helical" evidence="7">
    <location>
        <begin position="182"/>
        <end position="203"/>
    </location>
</feature>
<dbReference type="PANTHER" id="PTHR43791">
    <property type="entry name" value="PERMEASE-RELATED"/>
    <property type="match status" value="1"/>
</dbReference>
<accession>A0A9P6LEX8</accession>
<feature type="transmembrane region" description="Helical" evidence="7">
    <location>
        <begin position="215"/>
        <end position="236"/>
    </location>
</feature>
<keyword evidence="2" id="KW-0813">Transport</keyword>
<dbReference type="PANTHER" id="PTHR43791:SF62">
    <property type="entry name" value="MAJOR FACILITATOR SUPERFAMILY (MFS) PROFILE DOMAIN-CONTAINING PROTEIN"/>
    <property type="match status" value="1"/>
</dbReference>
<keyword evidence="3 7" id="KW-0812">Transmembrane</keyword>
<dbReference type="SUPFAM" id="SSF103473">
    <property type="entry name" value="MFS general substrate transporter"/>
    <property type="match status" value="1"/>
</dbReference>
<name>A0A9P6LEX8_9PEZI</name>
<feature type="transmembrane region" description="Helical" evidence="7">
    <location>
        <begin position="354"/>
        <end position="374"/>
    </location>
</feature>
<dbReference type="Proteomes" id="UP000781932">
    <property type="component" value="Unassembled WGS sequence"/>
</dbReference>
<feature type="region of interest" description="Disordered" evidence="6">
    <location>
        <begin position="1"/>
        <end position="25"/>
    </location>
</feature>
<dbReference type="GO" id="GO:0016020">
    <property type="term" value="C:membrane"/>
    <property type="evidence" value="ECO:0007669"/>
    <property type="project" value="UniProtKB-SubCell"/>
</dbReference>
<dbReference type="Gene3D" id="1.20.1250.20">
    <property type="entry name" value="MFS general substrate transporter like domains"/>
    <property type="match status" value="2"/>
</dbReference>
<dbReference type="AlphaFoldDB" id="A0A9P6LEX8"/>
<dbReference type="GeneID" id="62168546"/>
<dbReference type="FunFam" id="1.20.1250.20:FF:000057">
    <property type="entry name" value="MFS general substrate transporter"/>
    <property type="match status" value="1"/>
</dbReference>
<protein>
    <recommendedName>
        <fullName evidence="8">Major facilitator superfamily (MFS) profile domain-containing protein</fullName>
    </recommendedName>
</protein>
<evidence type="ECO:0000256" key="3">
    <source>
        <dbReference type="ARBA" id="ARBA00022692"/>
    </source>
</evidence>
<evidence type="ECO:0000313" key="9">
    <source>
        <dbReference type="EMBL" id="KAF9869717.1"/>
    </source>
</evidence>
<dbReference type="PROSITE" id="PS50850">
    <property type="entry name" value="MFS"/>
    <property type="match status" value="1"/>
</dbReference>
<dbReference type="GO" id="GO:0022857">
    <property type="term" value="F:transmembrane transporter activity"/>
    <property type="evidence" value="ECO:0007669"/>
    <property type="project" value="InterPro"/>
</dbReference>
<feature type="transmembrane region" description="Helical" evidence="7">
    <location>
        <begin position="321"/>
        <end position="342"/>
    </location>
</feature>
<proteinExistence type="predicted"/>
<feature type="transmembrane region" description="Helical" evidence="7">
    <location>
        <begin position="290"/>
        <end position="309"/>
    </location>
</feature>
<feature type="transmembrane region" description="Helical" evidence="7">
    <location>
        <begin position="380"/>
        <end position="401"/>
    </location>
</feature>
<comment type="subcellular location">
    <subcellularLocation>
        <location evidence="1">Membrane</location>
        <topology evidence="1">Multi-pass membrane protein</topology>
    </subcellularLocation>
</comment>
<dbReference type="InterPro" id="IPR036259">
    <property type="entry name" value="MFS_trans_sf"/>
</dbReference>
<keyword evidence="5 7" id="KW-0472">Membrane</keyword>
<comment type="caution">
    <text evidence="9">The sequence shown here is derived from an EMBL/GenBank/DDBJ whole genome shotgun (WGS) entry which is preliminary data.</text>
</comment>
<evidence type="ECO:0000256" key="5">
    <source>
        <dbReference type="ARBA" id="ARBA00023136"/>
    </source>
</evidence>
<gene>
    <name evidence="9" type="ORF">CkaCkLH20_12760</name>
</gene>
<dbReference type="InterPro" id="IPR011701">
    <property type="entry name" value="MFS"/>
</dbReference>
<feature type="transmembrane region" description="Helical" evidence="7">
    <location>
        <begin position="145"/>
        <end position="170"/>
    </location>
</feature>
<dbReference type="RefSeq" id="XP_038739178.1">
    <property type="nucleotide sequence ID" value="XM_038895472.1"/>
</dbReference>
<sequence>MGPSLCDHEKQPTYAEHRESPGDMDTADAAAKEVAGEEMEPTRDENWHRASKSLVRKLDMTLMPIIWVLYLFNYLDRTAIAQAKLNTIMKDLNLTGEQFSTSVSLLNVGNMILTRVRPSIYLPLWACVWSAVSAATASVDNFGHLLAVRCVLGVAEAPFFPGVFYLLSCWYTKRELGLRMAILYSGLVVATAFSGLIAAGVFARLDQAMGLAGWRWLYIIIGSVNFLLALLAMVLLPDFPESTTGSQKWLLTQEERLVALDRIAMERIPQENNRSVWWGLRRAVSDYRTWVFVFMLICNHAAYGFNYFYPSIVQGFNFGSSTVTLLCTAPPFLVGALLSLLISRSSDRRGERSTHIALPMLTAAVGFVISVATLNAPARYAASFLYVAGCFAANGLVYSWAAGMLDQTPEKRAVATSMINVLAQLGNVASPYFFRERDEPRYVLAMILLVVFAVLSALSCGFLKWDLTRANKKLVERAGGVGAAKLFTT</sequence>
<keyword evidence="4 7" id="KW-1133">Transmembrane helix</keyword>
<dbReference type="Pfam" id="PF07690">
    <property type="entry name" value="MFS_1"/>
    <property type="match status" value="1"/>
</dbReference>
<dbReference type="InterPro" id="IPR020846">
    <property type="entry name" value="MFS_dom"/>
</dbReference>
<reference evidence="9" key="2">
    <citation type="submission" date="2020-11" db="EMBL/GenBank/DDBJ databases">
        <title>Whole genome sequencing of Colletotrichum sp.</title>
        <authorList>
            <person name="Li H."/>
        </authorList>
    </citation>
    <scope>NUCLEOTIDE SEQUENCE</scope>
    <source>
        <strain evidence="9">CkLH20</strain>
    </source>
</reference>
<organism evidence="9 10">
    <name type="scientific">Colletotrichum karsti</name>
    <dbReference type="NCBI Taxonomy" id="1095194"/>
    <lineage>
        <taxon>Eukaryota</taxon>
        <taxon>Fungi</taxon>
        <taxon>Dikarya</taxon>
        <taxon>Ascomycota</taxon>
        <taxon>Pezizomycotina</taxon>
        <taxon>Sordariomycetes</taxon>
        <taxon>Hypocreomycetidae</taxon>
        <taxon>Glomerellales</taxon>
        <taxon>Glomerellaceae</taxon>
        <taxon>Colletotrichum</taxon>
        <taxon>Colletotrichum boninense species complex</taxon>
    </lineage>
</organism>
<feature type="compositionally biased region" description="Basic and acidic residues" evidence="6">
    <location>
        <begin position="1"/>
        <end position="21"/>
    </location>
</feature>
<feature type="domain" description="Major facilitator superfamily (MFS) profile" evidence="8">
    <location>
        <begin position="45"/>
        <end position="468"/>
    </location>
</feature>
<evidence type="ECO:0000256" key="2">
    <source>
        <dbReference type="ARBA" id="ARBA00022448"/>
    </source>
</evidence>
<reference evidence="9" key="1">
    <citation type="submission" date="2020-03" db="EMBL/GenBank/DDBJ databases">
        <authorList>
            <person name="He L."/>
        </authorList>
    </citation>
    <scope>NUCLEOTIDE SEQUENCE</scope>
    <source>
        <strain evidence="9">CkLH20</strain>
    </source>
</reference>
<evidence type="ECO:0000256" key="1">
    <source>
        <dbReference type="ARBA" id="ARBA00004141"/>
    </source>
</evidence>
<feature type="transmembrane region" description="Helical" evidence="7">
    <location>
        <begin position="440"/>
        <end position="463"/>
    </location>
</feature>
<dbReference type="OrthoDB" id="2250022at2759"/>
<evidence type="ECO:0000256" key="4">
    <source>
        <dbReference type="ARBA" id="ARBA00022989"/>
    </source>
</evidence>
<feature type="transmembrane region" description="Helical" evidence="7">
    <location>
        <begin position="58"/>
        <end position="75"/>
    </location>
</feature>
<evidence type="ECO:0000259" key="8">
    <source>
        <dbReference type="PROSITE" id="PS50850"/>
    </source>
</evidence>
<dbReference type="EMBL" id="JAATWM020000065">
    <property type="protein sequence ID" value="KAF9869717.1"/>
    <property type="molecule type" value="Genomic_DNA"/>
</dbReference>
<keyword evidence="10" id="KW-1185">Reference proteome</keyword>